<evidence type="ECO:0000256" key="1">
    <source>
        <dbReference type="ARBA" id="ARBA00008060"/>
    </source>
</evidence>
<keyword evidence="6" id="KW-1185">Reference proteome</keyword>
<keyword evidence="2" id="KW-0227">DNA damage</keyword>
<dbReference type="PANTHER" id="PTHR28529">
    <property type="entry name" value="DNA REPAIR PROTEIN SWI5 HOMOLOG"/>
    <property type="match status" value="1"/>
</dbReference>
<feature type="region of interest" description="Disordered" evidence="4">
    <location>
        <begin position="1"/>
        <end position="32"/>
    </location>
</feature>
<name>A0A3M7MFJ8_9PLEO</name>
<protein>
    <submittedName>
        <fullName evidence="5">Dna repair swi5 sae3</fullName>
    </submittedName>
</protein>
<evidence type="ECO:0000256" key="4">
    <source>
        <dbReference type="SAM" id="MobiDB-lite"/>
    </source>
</evidence>
<comment type="similarity">
    <text evidence="1">Belongs to the SWI5/SAE3 family.</text>
</comment>
<keyword evidence="3" id="KW-0234">DNA repair</keyword>
<sequence>MEEKSVLEEISNRNLHLSAPTQSASVTQSDSLTQHDPMTACVGHLMTPQEATLAKLKSQKAALLTSLSTLPAIQVLMEETASSETDMDNGTDEPTDADVMSAANKIVKEHIKLLHEYNELKDVGQGLMGLIADQRGVRIVEVQEEFGIDAND</sequence>
<dbReference type="OrthoDB" id="255837at2759"/>
<feature type="compositionally biased region" description="Basic and acidic residues" evidence="4">
    <location>
        <begin position="1"/>
        <end position="11"/>
    </location>
</feature>
<accession>A0A3M7MFJ8</accession>
<evidence type="ECO:0000256" key="2">
    <source>
        <dbReference type="ARBA" id="ARBA00022763"/>
    </source>
</evidence>
<dbReference type="AlphaFoldDB" id="A0A3M7MFJ8"/>
<dbReference type="Proteomes" id="UP000265663">
    <property type="component" value="Unassembled WGS sequence"/>
</dbReference>
<evidence type="ECO:0000313" key="6">
    <source>
        <dbReference type="Proteomes" id="UP000265663"/>
    </source>
</evidence>
<dbReference type="EMBL" id="KE747839">
    <property type="protein sequence ID" value="RMZ73237.1"/>
    <property type="molecule type" value="Genomic_DNA"/>
</dbReference>
<dbReference type="GO" id="GO:0032798">
    <property type="term" value="C:Swi5-Sfr1 complex"/>
    <property type="evidence" value="ECO:0007669"/>
    <property type="project" value="TreeGrafter"/>
</dbReference>
<dbReference type="GO" id="GO:0000709">
    <property type="term" value="P:meiotic joint molecule formation"/>
    <property type="evidence" value="ECO:0007669"/>
    <property type="project" value="TreeGrafter"/>
</dbReference>
<evidence type="ECO:0000313" key="5">
    <source>
        <dbReference type="EMBL" id="RMZ73237.1"/>
    </source>
</evidence>
<proteinExistence type="inferred from homology"/>
<dbReference type="Gene3D" id="1.20.5.170">
    <property type="match status" value="1"/>
</dbReference>
<dbReference type="GO" id="GO:0034974">
    <property type="term" value="C:Swi5-Swi2 complex"/>
    <property type="evidence" value="ECO:0007669"/>
    <property type="project" value="TreeGrafter"/>
</dbReference>
<reference evidence="5 6" key="1">
    <citation type="journal article" date="2014" name="PLoS ONE">
        <title>De novo Genome Assembly of the Fungal Plant Pathogen Pyrenophora semeniperda.</title>
        <authorList>
            <person name="Soliai M.M."/>
            <person name="Meyer S.E."/>
            <person name="Udall J.A."/>
            <person name="Elzinga D.E."/>
            <person name="Hermansen R.A."/>
            <person name="Bodily P.M."/>
            <person name="Hart A.A."/>
            <person name="Coleman C.E."/>
        </authorList>
    </citation>
    <scope>NUCLEOTIDE SEQUENCE [LARGE SCALE GENOMIC DNA]</scope>
    <source>
        <strain evidence="5 6">CCB06</strain>
        <tissue evidence="5">Mycelium</tissue>
    </source>
</reference>
<dbReference type="InterPro" id="IPR010760">
    <property type="entry name" value="DNA-repair_Swi5"/>
</dbReference>
<dbReference type="GO" id="GO:0010772">
    <property type="term" value="P:meiotic DNA recombinase assembly involved in reciprocal meiotic recombination"/>
    <property type="evidence" value="ECO:0007669"/>
    <property type="project" value="TreeGrafter"/>
</dbReference>
<gene>
    <name evidence="5" type="ORF">GMOD_00009047</name>
</gene>
<dbReference type="Pfam" id="PF07061">
    <property type="entry name" value="Swi5"/>
    <property type="match status" value="1"/>
</dbReference>
<feature type="compositionally biased region" description="Polar residues" evidence="4">
    <location>
        <begin position="12"/>
        <end position="32"/>
    </location>
</feature>
<dbReference type="PANTHER" id="PTHR28529:SF2">
    <property type="entry name" value="DNA REPAIR PROTEIN SWI5 HOMOLOG"/>
    <property type="match status" value="1"/>
</dbReference>
<organism evidence="5 6">
    <name type="scientific">Pyrenophora seminiperda CCB06</name>
    <dbReference type="NCBI Taxonomy" id="1302712"/>
    <lineage>
        <taxon>Eukaryota</taxon>
        <taxon>Fungi</taxon>
        <taxon>Dikarya</taxon>
        <taxon>Ascomycota</taxon>
        <taxon>Pezizomycotina</taxon>
        <taxon>Dothideomycetes</taxon>
        <taxon>Pleosporomycetidae</taxon>
        <taxon>Pleosporales</taxon>
        <taxon>Pleosporineae</taxon>
        <taxon>Pleosporaceae</taxon>
        <taxon>Pyrenophora</taxon>
    </lineage>
</organism>
<evidence type="ECO:0000256" key="3">
    <source>
        <dbReference type="ARBA" id="ARBA00023204"/>
    </source>
</evidence>